<dbReference type="Proteomes" id="UP000791080">
    <property type="component" value="Unassembled WGS sequence"/>
</dbReference>
<comment type="caution">
    <text evidence="1">The sequence shown here is derived from an EMBL/GenBank/DDBJ whole genome shotgun (WGS) entry which is preliminary data.</text>
</comment>
<dbReference type="InterPro" id="IPR024520">
    <property type="entry name" value="DUF3558"/>
</dbReference>
<evidence type="ECO:0000313" key="1">
    <source>
        <dbReference type="EMBL" id="MCP2331996.1"/>
    </source>
</evidence>
<dbReference type="Pfam" id="PF12079">
    <property type="entry name" value="DUF3558"/>
    <property type="match status" value="1"/>
</dbReference>
<evidence type="ECO:0000313" key="2">
    <source>
        <dbReference type="Proteomes" id="UP000791080"/>
    </source>
</evidence>
<keyword evidence="2" id="KW-1185">Reference proteome</keyword>
<name>A0ABT1JIM1_ACTCY</name>
<sequence length="132" mass="14546">MLPCEVLDAEQVADLGFDPSTADFEDVGVIYACSYTVAPLETPLLSINIRVDRALDELNLTDYNLTEYQVGPLRALLITDDREPNKCQISMELGESAHATVVVSFTESREEACESAERVAGVLEPELPREAR</sequence>
<evidence type="ECO:0008006" key="3">
    <source>
        <dbReference type="Google" id="ProtNLM"/>
    </source>
</evidence>
<dbReference type="EMBL" id="AUBJ02000001">
    <property type="protein sequence ID" value="MCP2331996.1"/>
    <property type="molecule type" value="Genomic_DNA"/>
</dbReference>
<gene>
    <name evidence="1" type="ORF">G443_002266</name>
</gene>
<reference evidence="1 2" key="1">
    <citation type="submission" date="2013-07" db="EMBL/GenBank/DDBJ databases">
        <authorList>
            <consortium name="DOE Joint Genome Institute"/>
            <person name="Reeve W."/>
            <person name="Huntemann M."/>
            <person name="Han J."/>
            <person name="Chen A."/>
            <person name="Kyrpides N."/>
            <person name="Mavromatis K."/>
            <person name="Markowitz V."/>
            <person name="Palaniappan K."/>
            <person name="Ivanova N."/>
            <person name="Schaumberg A."/>
            <person name="Pati A."/>
            <person name="Liolios K."/>
            <person name="Nordberg H.P."/>
            <person name="Cantor M.N."/>
            <person name="Hua S.X."/>
            <person name="Woyke T."/>
        </authorList>
    </citation>
    <scope>NUCLEOTIDE SEQUENCE [LARGE SCALE GENOMIC DNA]</scope>
    <source>
        <strain evidence="1 2">DSM 43889</strain>
    </source>
</reference>
<accession>A0ABT1JIM1</accession>
<protein>
    <recommendedName>
        <fullName evidence="3">DUF3558 family protein</fullName>
    </recommendedName>
</protein>
<proteinExistence type="predicted"/>
<organism evidence="1 2">
    <name type="scientific">Actinoalloteichus caeruleus DSM 43889</name>
    <dbReference type="NCBI Taxonomy" id="1120930"/>
    <lineage>
        <taxon>Bacteria</taxon>
        <taxon>Bacillati</taxon>
        <taxon>Actinomycetota</taxon>
        <taxon>Actinomycetes</taxon>
        <taxon>Pseudonocardiales</taxon>
        <taxon>Pseudonocardiaceae</taxon>
        <taxon>Actinoalloteichus</taxon>
        <taxon>Actinoalloteichus cyanogriseus</taxon>
    </lineage>
</organism>
<reference evidence="1 2" key="2">
    <citation type="submission" date="2022-06" db="EMBL/GenBank/DDBJ databases">
        <title>Genomic Encyclopedia of Type Strains, Phase I: the one thousand microbial genomes (KMG-I) project.</title>
        <authorList>
            <person name="Kyrpides N."/>
        </authorList>
    </citation>
    <scope>NUCLEOTIDE SEQUENCE [LARGE SCALE GENOMIC DNA]</scope>
    <source>
        <strain evidence="1 2">DSM 43889</strain>
    </source>
</reference>